<feature type="compositionally biased region" description="Acidic residues" evidence="1">
    <location>
        <begin position="248"/>
        <end position="259"/>
    </location>
</feature>
<gene>
    <name evidence="2" type="ORF">PoB_004867400</name>
</gene>
<proteinExistence type="predicted"/>
<feature type="compositionally biased region" description="Polar residues" evidence="1">
    <location>
        <begin position="353"/>
        <end position="364"/>
    </location>
</feature>
<feature type="region of interest" description="Disordered" evidence="1">
    <location>
        <begin position="248"/>
        <end position="271"/>
    </location>
</feature>
<feature type="region of interest" description="Disordered" evidence="1">
    <location>
        <begin position="853"/>
        <end position="879"/>
    </location>
</feature>
<feature type="region of interest" description="Disordered" evidence="1">
    <location>
        <begin position="1"/>
        <end position="31"/>
    </location>
</feature>
<name>A0AAV4BUU8_9GAST</name>
<feature type="region of interest" description="Disordered" evidence="1">
    <location>
        <begin position="458"/>
        <end position="543"/>
    </location>
</feature>
<dbReference type="EMBL" id="BLXT01005342">
    <property type="protein sequence ID" value="GFO22169.1"/>
    <property type="molecule type" value="Genomic_DNA"/>
</dbReference>
<comment type="caution">
    <text evidence="2">The sequence shown here is derived from an EMBL/GenBank/DDBJ whole genome shotgun (WGS) entry which is preliminary data.</text>
</comment>
<feature type="region of interest" description="Disordered" evidence="1">
    <location>
        <begin position="343"/>
        <end position="376"/>
    </location>
</feature>
<accession>A0AAV4BUU8</accession>
<feature type="region of interest" description="Disordered" evidence="1">
    <location>
        <begin position="1146"/>
        <end position="1234"/>
    </location>
</feature>
<evidence type="ECO:0000313" key="2">
    <source>
        <dbReference type="EMBL" id="GFO22169.1"/>
    </source>
</evidence>
<reference evidence="2 3" key="1">
    <citation type="journal article" date="2021" name="Elife">
        <title>Chloroplast acquisition without the gene transfer in kleptoplastic sea slugs, Plakobranchus ocellatus.</title>
        <authorList>
            <person name="Maeda T."/>
            <person name="Takahashi S."/>
            <person name="Yoshida T."/>
            <person name="Shimamura S."/>
            <person name="Takaki Y."/>
            <person name="Nagai Y."/>
            <person name="Toyoda A."/>
            <person name="Suzuki Y."/>
            <person name="Arimoto A."/>
            <person name="Ishii H."/>
            <person name="Satoh N."/>
            <person name="Nishiyama T."/>
            <person name="Hasebe M."/>
            <person name="Maruyama T."/>
            <person name="Minagawa J."/>
            <person name="Obokata J."/>
            <person name="Shigenobu S."/>
        </authorList>
    </citation>
    <scope>NUCLEOTIDE SEQUENCE [LARGE SCALE GENOMIC DNA]</scope>
</reference>
<dbReference type="PANTHER" id="PTHR10773:SF19">
    <property type="match status" value="1"/>
</dbReference>
<dbReference type="PANTHER" id="PTHR10773">
    <property type="entry name" value="DNA-DIRECTED RNA POLYMERASES I, II, AND III SUBUNIT RPABC2"/>
    <property type="match status" value="1"/>
</dbReference>
<feature type="compositionally biased region" description="Basic residues" evidence="1">
    <location>
        <begin position="509"/>
        <end position="523"/>
    </location>
</feature>
<feature type="compositionally biased region" description="Basic and acidic residues" evidence="1">
    <location>
        <begin position="260"/>
        <end position="271"/>
    </location>
</feature>
<protein>
    <submittedName>
        <fullName evidence="2">Uncharacterized protein</fullName>
    </submittedName>
</protein>
<feature type="compositionally biased region" description="Low complexity" evidence="1">
    <location>
        <begin position="460"/>
        <end position="476"/>
    </location>
</feature>
<keyword evidence="3" id="KW-1185">Reference proteome</keyword>
<feature type="compositionally biased region" description="Basic and acidic residues" evidence="1">
    <location>
        <begin position="853"/>
        <end position="864"/>
    </location>
</feature>
<organism evidence="2 3">
    <name type="scientific">Plakobranchus ocellatus</name>
    <dbReference type="NCBI Taxonomy" id="259542"/>
    <lineage>
        <taxon>Eukaryota</taxon>
        <taxon>Metazoa</taxon>
        <taxon>Spiralia</taxon>
        <taxon>Lophotrochozoa</taxon>
        <taxon>Mollusca</taxon>
        <taxon>Gastropoda</taxon>
        <taxon>Heterobranchia</taxon>
        <taxon>Euthyneura</taxon>
        <taxon>Panpulmonata</taxon>
        <taxon>Sacoglossa</taxon>
        <taxon>Placobranchoidea</taxon>
        <taxon>Plakobranchidae</taxon>
        <taxon>Plakobranchus</taxon>
    </lineage>
</organism>
<feature type="compositionally biased region" description="Basic and acidic residues" evidence="1">
    <location>
        <begin position="12"/>
        <end position="21"/>
    </location>
</feature>
<feature type="compositionally biased region" description="Polar residues" evidence="1">
    <location>
        <begin position="867"/>
        <end position="879"/>
    </location>
</feature>
<dbReference type="Proteomes" id="UP000735302">
    <property type="component" value="Unassembled WGS sequence"/>
</dbReference>
<evidence type="ECO:0000313" key="3">
    <source>
        <dbReference type="Proteomes" id="UP000735302"/>
    </source>
</evidence>
<feature type="compositionally biased region" description="Basic and acidic residues" evidence="1">
    <location>
        <begin position="1156"/>
        <end position="1167"/>
    </location>
</feature>
<evidence type="ECO:0000256" key="1">
    <source>
        <dbReference type="SAM" id="MobiDB-lite"/>
    </source>
</evidence>
<sequence length="1384" mass="158476">MEGHALSVNNKKTIEKESKESNDEDQVVENSSSQVTQNDCFKSNIEDCIKTCEGNVLSNQEQLIQSCDTKRASEIDFAKQSMTHSKGTDASSEPLCTCKKRCWKMFTRAERQATYENFWNLATCQDRQLWLQLCIRESCDYTGLALTRQRCVYKKYQLPLIDGSGRSIQVCSTFFMRTLGMNMTELIELLTLQDSERRVKDGKSNIRCKNSLRDSMAKEKIQKDAITDVMRHTDVKNEVDELVTSDLEEPVTSDVDEPITSDKDKTESVEKDTTAIDDLGDDIATLFVRRALRLKPPSSNRSSNQSPETILNSFNTTYPMHTMRMSHFIRIFQSVLENFKEEKSGPSKGLTGNLKNSSSVTTESIVRKNPKRSVGSRTVAKKSRVKTNHSVLKNNTCADAPFDTIIPDNNRVQRRSTRSTRMMGIMNESLMSKASHISKGHIEWDSLQKEQVLPETTKTLSSVSDLSDVDCDSNSLTQLEDEEEPAVTHQGISEAMNSSKPCQADNKHCLKGRRKRGPKRKYSIRSSKTSVQSDSQLSDKSTQSALDLYSQNQQPKRKCKEENRVLKYKHKHPMLPPCNCTHKNCTTKITEEQRRNIHEAFWTLVSIDARKEWLMRYVERIDPRKNIKSFLQHRKYISKKYFLPDSSGTKVEVCRLFFIHTLGFKWDSMIDNIIRTKLPVIYVPTKERRCTRPMRSIPEFITESIRQYVELIKNSGNVLDSTFEPALLVRNYCNSCGLEKETALSIKNTPGAKLKILYRDYRIKNKNLRFNLGYHSFRRICQKILSERESQEPDAEITGATYLDRLLKSTIFRNSLPSEKNSRSWKAKCVCDKEKTNSAVSDEEIMVESLKDYQSKADNKRDDSGAGDQSVSLSQNSSEQHMEILSDSESCELDVGSGYFKDPNSTTSTLVPILQNKTKSYKRTPNKNERFLHPVLPPCKCAKKKCFEKFSEKHRQDINDQFWDLPSYNHRKQWILEHIKRCDVKRRRVDYFDKPFRKTETRLYFLSGSDGTIHEVCKTFFLATLGYKWDSIIDTIHRTTARGDPLAAPDGRGRKPPPHKITEEAIASMSKYIEAVCVMHRDLYKAKSQRATKSGELAQTGNLRHYGLTMKQLFTDYKSKYPNHKFGYESFRKIFKHVYSATVLSQSTATQQPQGPKKEPMSEEDVVHPTGQCHAQSSAYEQFGEDSTENGSSFDDQDEDLHVYPIPPGEQHHVESSLSEQPNQRLAPPYSPELSFQDSSILHAHQYSSSQRLPVSHSNATVHGCIFDFKNPGYDLDQAATKIGFQNSIQTCDSHLMPMHLDKGNWSSGQASKNNFLYCMGNQPVVETCHQFTSRSIYQGSQASILSKDSTIDRRHYSWHQPYDPLTSKSHYQTNPHDHQSECS</sequence>
<feature type="compositionally biased region" description="Polar residues" evidence="1">
    <location>
        <begin position="524"/>
        <end position="543"/>
    </location>
</feature>